<proteinExistence type="predicted"/>
<dbReference type="EMBL" id="CAAALY010036974">
    <property type="protein sequence ID" value="VEL18428.1"/>
    <property type="molecule type" value="Genomic_DNA"/>
</dbReference>
<dbReference type="Proteomes" id="UP000784294">
    <property type="component" value="Unassembled WGS sequence"/>
</dbReference>
<comment type="caution">
    <text evidence="2">The sequence shown here is derived from an EMBL/GenBank/DDBJ whole genome shotgun (WGS) entry which is preliminary data.</text>
</comment>
<sequence length="322" mass="35266">MRNVTSENICYTPPCIPLETRLTNVNRIRILCSLLSCISRNLSCLSSRARVSLCRLAVLLGPSGLRALADCPLHGRSSITHIETMESPLTSLAGSTFGVAEVEPISQVSREFRAQLPVPSTPANSSTFNLVTTSSDAVNATSIASLKATDFQNKHPAEICHLQSENESVQFSFAPTFDHLPLKCTCLISDSRNMLTPTLSQFSSMATSFHQNFQRSSWMNQSQRRINISRHSDIEASITNPQNEKEVRNEELQQLNSLTHSNYCEYVEKQKTKGINPGGTKAELEHPATESTYSSFLFSSSSSDSSSSSTDSSQSSDSVAND</sequence>
<accession>A0A448WRI8</accession>
<evidence type="ECO:0000256" key="1">
    <source>
        <dbReference type="SAM" id="MobiDB-lite"/>
    </source>
</evidence>
<feature type="region of interest" description="Disordered" evidence="1">
    <location>
        <begin position="295"/>
        <end position="322"/>
    </location>
</feature>
<evidence type="ECO:0000313" key="3">
    <source>
        <dbReference type="Proteomes" id="UP000784294"/>
    </source>
</evidence>
<organism evidence="2 3">
    <name type="scientific">Protopolystoma xenopodis</name>
    <dbReference type="NCBI Taxonomy" id="117903"/>
    <lineage>
        <taxon>Eukaryota</taxon>
        <taxon>Metazoa</taxon>
        <taxon>Spiralia</taxon>
        <taxon>Lophotrochozoa</taxon>
        <taxon>Platyhelminthes</taxon>
        <taxon>Monogenea</taxon>
        <taxon>Polyopisthocotylea</taxon>
        <taxon>Polystomatidea</taxon>
        <taxon>Polystomatidae</taxon>
        <taxon>Protopolystoma</taxon>
    </lineage>
</organism>
<feature type="non-terminal residue" evidence="2">
    <location>
        <position position="1"/>
    </location>
</feature>
<keyword evidence="3" id="KW-1185">Reference proteome</keyword>
<name>A0A448WRI8_9PLAT</name>
<dbReference type="AlphaFoldDB" id="A0A448WRI8"/>
<gene>
    <name evidence="2" type="ORF">PXEA_LOCUS11868</name>
</gene>
<protein>
    <submittedName>
        <fullName evidence="2">Uncharacterized protein</fullName>
    </submittedName>
</protein>
<evidence type="ECO:0000313" key="2">
    <source>
        <dbReference type="EMBL" id="VEL18428.1"/>
    </source>
</evidence>
<reference evidence="2" key="1">
    <citation type="submission" date="2018-11" db="EMBL/GenBank/DDBJ databases">
        <authorList>
            <consortium name="Pathogen Informatics"/>
        </authorList>
    </citation>
    <scope>NUCLEOTIDE SEQUENCE</scope>
</reference>